<dbReference type="GO" id="GO:0006865">
    <property type="term" value="P:amino acid transport"/>
    <property type="evidence" value="ECO:0007669"/>
    <property type="project" value="UniProtKB-KW"/>
</dbReference>
<dbReference type="InterPro" id="IPR052157">
    <property type="entry name" value="BCAA_transport_permease"/>
</dbReference>
<feature type="transmembrane region" description="Helical" evidence="9">
    <location>
        <begin position="144"/>
        <end position="161"/>
    </location>
</feature>
<name>A0A843B4V3_9BURK</name>
<gene>
    <name evidence="10" type="ORF">HF327_015015</name>
</gene>
<keyword evidence="2" id="KW-0813">Transport</keyword>
<dbReference type="AlphaFoldDB" id="A0A843B4V3"/>
<dbReference type="InterPro" id="IPR001851">
    <property type="entry name" value="ABC_transp_permease"/>
</dbReference>
<dbReference type="GO" id="GO:0005886">
    <property type="term" value="C:plasma membrane"/>
    <property type="evidence" value="ECO:0007669"/>
    <property type="project" value="UniProtKB-SubCell"/>
</dbReference>
<keyword evidence="5" id="KW-0029">Amino-acid transport</keyword>
<keyword evidence="4 9" id="KW-0812">Transmembrane</keyword>
<evidence type="ECO:0000256" key="3">
    <source>
        <dbReference type="ARBA" id="ARBA00022475"/>
    </source>
</evidence>
<evidence type="ECO:0000313" key="11">
    <source>
        <dbReference type="Proteomes" id="UP000530032"/>
    </source>
</evidence>
<keyword evidence="6 9" id="KW-1133">Transmembrane helix</keyword>
<keyword evidence="11" id="KW-1185">Reference proteome</keyword>
<evidence type="ECO:0000256" key="7">
    <source>
        <dbReference type="ARBA" id="ARBA00023136"/>
    </source>
</evidence>
<feature type="transmembrane region" description="Helical" evidence="9">
    <location>
        <begin position="219"/>
        <end position="240"/>
    </location>
</feature>
<dbReference type="Pfam" id="PF02653">
    <property type="entry name" value="BPD_transp_2"/>
    <property type="match status" value="1"/>
</dbReference>
<evidence type="ECO:0000256" key="4">
    <source>
        <dbReference type="ARBA" id="ARBA00022692"/>
    </source>
</evidence>
<evidence type="ECO:0000256" key="9">
    <source>
        <dbReference type="SAM" id="Phobius"/>
    </source>
</evidence>
<accession>A0A843B4V3</accession>
<evidence type="ECO:0000256" key="6">
    <source>
        <dbReference type="ARBA" id="ARBA00022989"/>
    </source>
</evidence>
<feature type="transmembrane region" description="Helical" evidence="9">
    <location>
        <begin position="287"/>
        <end position="306"/>
    </location>
</feature>
<dbReference type="PANTHER" id="PTHR11795:SF442">
    <property type="entry name" value="ABC TRANSPORTER ATP-BINDING PROTEIN"/>
    <property type="match status" value="1"/>
</dbReference>
<dbReference type="RefSeq" id="WP_198460941.1">
    <property type="nucleotide sequence ID" value="NZ_JABBCQ020000013.1"/>
</dbReference>
<feature type="transmembrane region" description="Helical" evidence="9">
    <location>
        <begin position="190"/>
        <end position="213"/>
    </location>
</feature>
<keyword evidence="7 9" id="KW-0472">Membrane</keyword>
<dbReference type="GO" id="GO:0022857">
    <property type="term" value="F:transmembrane transporter activity"/>
    <property type="evidence" value="ECO:0007669"/>
    <property type="project" value="InterPro"/>
</dbReference>
<evidence type="ECO:0000256" key="8">
    <source>
        <dbReference type="ARBA" id="ARBA00037998"/>
    </source>
</evidence>
<feature type="transmembrane region" description="Helical" evidence="9">
    <location>
        <begin position="59"/>
        <end position="84"/>
    </location>
</feature>
<dbReference type="CDD" id="cd06582">
    <property type="entry name" value="TM_PBP1_LivH_like"/>
    <property type="match status" value="1"/>
</dbReference>
<evidence type="ECO:0000313" key="10">
    <source>
        <dbReference type="EMBL" id="MBI1625811.1"/>
    </source>
</evidence>
<evidence type="ECO:0000256" key="1">
    <source>
        <dbReference type="ARBA" id="ARBA00004651"/>
    </source>
</evidence>
<feature type="transmembrane region" description="Helical" evidence="9">
    <location>
        <begin position="247"/>
        <end position="267"/>
    </location>
</feature>
<comment type="caution">
    <text evidence="10">The sequence shown here is derived from an EMBL/GenBank/DDBJ whole genome shotgun (WGS) entry which is preliminary data.</text>
</comment>
<comment type="subcellular location">
    <subcellularLocation>
        <location evidence="1">Cell membrane</location>
        <topology evidence="1">Multi-pass membrane protein</topology>
    </subcellularLocation>
</comment>
<protein>
    <submittedName>
        <fullName evidence="10">Branched-chain amino acid ABC transporter permease</fullName>
    </submittedName>
</protein>
<proteinExistence type="inferred from homology"/>
<evidence type="ECO:0000256" key="2">
    <source>
        <dbReference type="ARBA" id="ARBA00022448"/>
    </source>
</evidence>
<dbReference type="EMBL" id="JABBCQ020000013">
    <property type="protein sequence ID" value="MBI1625811.1"/>
    <property type="molecule type" value="Genomic_DNA"/>
</dbReference>
<keyword evidence="3" id="KW-1003">Cell membrane</keyword>
<dbReference type="PANTHER" id="PTHR11795">
    <property type="entry name" value="BRANCHED-CHAIN AMINO ACID TRANSPORT SYSTEM PERMEASE PROTEIN LIVH"/>
    <property type="match status" value="1"/>
</dbReference>
<evidence type="ECO:0000256" key="5">
    <source>
        <dbReference type="ARBA" id="ARBA00022970"/>
    </source>
</evidence>
<sequence>MTPEFFTISMLNGVSYGLLLFMLSSGLTLIFSMMGVLNFAHTSFYMLGAYFAYTLSGIVGFWPALLLCPVLVGVLGALFERYCLRRVHKYGHVPELLVTFGLSYLILEVVQLVWGRGTVPYALPTALQGPLFTLYGTQFPKSRSFVMLVAMLMLVAVWLLLTRTRIGLVIQAALKNPDMVEALGHNVPRVFMMVFGGGCALAGLAGVLGGNTYVTEPAMAASVGSIIFVVVVVGGMGSLAGAFVASLLIGVLQTFAVALDWSLAGLFTSMGQTVNESTFGWPVLRLTLSQVAPILPYLFLVLILIFRPKGLLGTRGD</sequence>
<feature type="transmembrane region" description="Helical" evidence="9">
    <location>
        <begin position="96"/>
        <end position="114"/>
    </location>
</feature>
<organism evidence="10 11">
    <name type="scientific">Comamonas suwonensis</name>
    <dbReference type="NCBI Taxonomy" id="2606214"/>
    <lineage>
        <taxon>Bacteria</taxon>
        <taxon>Pseudomonadati</taxon>
        <taxon>Pseudomonadota</taxon>
        <taxon>Betaproteobacteria</taxon>
        <taxon>Burkholderiales</taxon>
        <taxon>Comamonadaceae</taxon>
        <taxon>Comamonas</taxon>
    </lineage>
</organism>
<reference evidence="10" key="1">
    <citation type="submission" date="2020-12" db="EMBL/GenBank/DDBJ databases">
        <title>Comamonas sp. nov., isolated from stream water.</title>
        <authorList>
            <person name="Park K.-H."/>
        </authorList>
    </citation>
    <scope>NUCLEOTIDE SEQUENCE</scope>
    <source>
        <strain evidence="10">EJ-4</strain>
    </source>
</reference>
<comment type="similarity">
    <text evidence="8">Belongs to the binding-protein-dependent transport system permease family. LivHM subfamily.</text>
</comment>
<dbReference type="Proteomes" id="UP000530032">
    <property type="component" value="Unassembled WGS sequence"/>
</dbReference>